<feature type="transmembrane region" description="Helical" evidence="8">
    <location>
        <begin position="396"/>
        <end position="414"/>
    </location>
</feature>
<dbReference type="AlphaFoldDB" id="A0AAE3QR13"/>
<keyword evidence="2" id="KW-1003">Cell membrane</keyword>
<keyword evidence="5 8" id="KW-0812">Transmembrane</keyword>
<keyword evidence="4 10" id="KW-0808">Transferase</keyword>
<evidence type="ECO:0000256" key="5">
    <source>
        <dbReference type="ARBA" id="ARBA00022692"/>
    </source>
</evidence>
<dbReference type="GO" id="GO:0005886">
    <property type="term" value="C:plasma membrane"/>
    <property type="evidence" value="ECO:0007669"/>
    <property type="project" value="UniProtKB-SubCell"/>
</dbReference>
<comment type="caution">
    <text evidence="10">The sequence shown here is derived from an EMBL/GenBank/DDBJ whole genome shotgun (WGS) entry which is preliminary data.</text>
</comment>
<dbReference type="Proteomes" id="UP001241110">
    <property type="component" value="Unassembled WGS sequence"/>
</dbReference>
<feature type="transmembrane region" description="Helical" evidence="8">
    <location>
        <begin position="77"/>
        <end position="110"/>
    </location>
</feature>
<reference evidence="10" key="1">
    <citation type="submission" date="2023-05" db="EMBL/GenBank/DDBJ databases">
        <authorList>
            <person name="Zhang X."/>
        </authorList>
    </citation>
    <scope>NUCLEOTIDE SEQUENCE</scope>
    <source>
        <strain evidence="10">YF14B1</strain>
    </source>
</reference>
<feature type="transmembrane region" description="Helical" evidence="8">
    <location>
        <begin position="282"/>
        <end position="303"/>
    </location>
</feature>
<gene>
    <name evidence="10" type="ORF">QNI16_25585</name>
</gene>
<accession>A0AAE3QR13</accession>
<evidence type="ECO:0000256" key="7">
    <source>
        <dbReference type="ARBA" id="ARBA00023136"/>
    </source>
</evidence>
<feature type="transmembrane region" description="Helical" evidence="8">
    <location>
        <begin position="122"/>
        <end position="139"/>
    </location>
</feature>
<feature type="transmembrane region" description="Helical" evidence="8">
    <location>
        <begin position="343"/>
        <end position="360"/>
    </location>
</feature>
<feature type="transmembrane region" description="Helical" evidence="8">
    <location>
        <begin position="177"/>
        <end position="205"/>
    </location>
</feature>
<dbReference type="GO" id="GO:0009103">
    <property type="term" value="P:lipopolysaccharide biosynthetic process"/>
    <property type="evidence" value="ECO:0007669"/>
    <property type="project" value="UniProtKB-ARBA"/>
</dbReference>
<feature type="transmembrane region" description="Helical" evidence="8">
    <location>
        <begin position="426"/>
        <end position="445"/>
    </location>
</feature>
<evidence type="ECO:0000256" key="8">
    <source>
        <dbReference type="SAM" id="Phobius"/>
    </source>
</evidence>
<dbReference type="PANTHER" id="PTHR33908">
    <property type="entry name" value="MANNOSYLTRANSFERASE YKCB-RELATED"/>
    <property type="match status" value="1"/>
</dbReference>
<dbReference type="InterPro" id="IPR038731">
    <property type="entry name" value="RgtA/B/C-like"/>
</dbReference>
<evidence type="ECO:0000256" key="3">
    <source>
        <dbReference type="ARBA" id="ARBA00022676"/>
    </source>
</evidence>
<keyword evidence="6 8" id="KW-1133">Transmembrane helix</keyword>
<feature type="domain" description="Glycosyltransferase RgtA/B/C/D-like" evidence="9">
    <location>
        <begin position="73"/>
        <end position="233"/>
    </location>
</feature>
<evidence type="ECO:0000259" key="9">
    <source>
        <dbReference type="Pfam" id="PF13231"/>
    </source>
</evidence>
<dbReference type="RefSeq" id="WP_313984429.1">
    <property type="nucleotide sequence ID" value="NZ_JASJOS010000012.1"/>
</dbReference>
<feature type="transmembrane region" description="Helical" evidence="8">
    <location>
        <begin position="372"/>
        <end position="390"/>
    </location>
</feature>
<dbReference type="PANTHER" id="PTHR33908:SF3">
    <property type="entry name" value="UNDECAPRENYL PHOSPHATE-ALPHA-4-AMINO-4-DEOXY-L-ARABINOSE ARABINOSYL TRANSFERASE"/>
    <property type="match status" value="1"/>
</dbReference>
<sequence>MGNQTTPPLIPAESSINQFLFIALCSLVGLLYIAGLPIYLMEPDAAVYAILSKNMVQSGNYWDLYLYDKDWLDKPHFPFWITAFSFLLFGVNTIAYKLPALLFILLAACYTYRFAKELYSTEVARLAVLILLTALHLVMSNSDVRAEPYLTGLVIASTYHLYRLQHQFTWGHLFWGALYAACAIMTKGIFTIVPIGGAIFIELLIKRQWKDMFHWKWLLVGIVTLLFTAPELYSLYHQFDMHPEKEIFGETHVSGIRFFFWDSQFGRFFNTGPIKGQGDKFFFLHTLLWAFLPWGLLMYYALIKQLKENIQRVQQEFYTIGGAVITILLFSLSQFQLPHYTNIIFPFLAIFTAKEIVIIGTTRKGELFYTSAQYFTIGVLLFAPVLLHYFFRPETISFWFVLAALSLIGIFVYLIRSTIHSWLKVFYYTCLSCLFFTFYLNLIFYPAVLHYQASSEAAFYVNTHYPNTNPAVFGDLRTLSFDFYARQHVKWYFTLDEFKQVYSTKPMIVYTTMEKLQELKNANIPYQLVKEFKGVHVTTLAGEFINHETRSQSLETSVLVLISR</sequence>
<evidence type="ECO:0000256" key="4">
    <source>
        <dbReference type="ARBA" id="ARBA00022679"/>
    </source>
</evidence>
<dbReference type="InterPro" id="IPR050297">
    <property type="entry name" value="LipidA_mod_glycosyltrf_83"/>
</dbReference>
<dbReference type="Pfam" id="PF13231">
    <property type="entry name" value="PMT_2"/>
    <property type="match status" value="1"/>
</dbReference>
<protein>
    <submittedName>
        <fullName evidence="10">Glycosyltransferase family 39 protein</fullName>
        <ecNumber evidence="10">2.4.-.-</ecNumber>
    </submittedName>
</protein>
<comment type="subcellular location">
    <subcellularLocation>
        <location evidence="1">Cell membrane</location>
        <topology evidence="1">Multi-pass membrane protein</topology>
    </subcellularLocation>
</comment>
<evidence type="ECO:0000256" key="1">
    <source>
        <dbReference type="ARBA" id="ARBA00004651"/>
    </source>
</evidence>
<dbReference type="GO" id="GO:0016763">
    <property type="term" value="F:pentosyltransferase activity"/>
    <property type="evidence" value="ECO:0007669"/>
    <property type="project" value="TreeGrafter"/>
</dbReference>
<evidence type="ECO:0000256" key="2">
    <source>
        <dbReference type="ARBA" id="ARBA00022475"/>
    </source>
</evidence>
<name>A0AAE3QR13_9BACT</name>
<proteinExistence type="predicted"/>
<evidence type="ECO:0000313" key="11">
    <source>
        <dbReference type="Proteomes" id="UP001241110"/>
    </source>
</evidence>
<dbReference type="GO" id="GO:0010041">
    <property type="term" value="P:response to iron(III) ion"/>
    <property type="evidence" value="ECO:0007669"/>
    <property type="project" value="TreeGrafter"/>
</dbReference>
<organism evidence="10 11">
    <name type="scientific">Xanthocytophaga flava</name>
    <dbReference type="NCBI Taxonomy" id="3048013"/>
    <lineage>
        <taxon>Bacteria</taxon>
        <taxon>Pseudomonadati</taxon>
        <taxon>Bacteroidota</taxon>
        <taxon>Cytophagia</taxon>
        <taxon>Cytophagales</taxon>
        <taxon>Rhodocytophagaceae</taxon>
        <taxon>Xanthocytophaga</taxon>
    </lineage>
</organism>
<evidence type="ECO:0000256" key="6">
    <source>
        <dbReference type="ARBA" id="ARBA00022989"/>
    </source>
</evidence>
<feature type="transmembrane region" description="Helical" evidence="8">
    <location>
        <begin position="217"/>
        <end position="236"/>
    </location>
</feature>
<evidence type="ECO:0000313" key="10">
    <source>
        <dbReference type="EMBL" id="MDJ1483897.1"/>
    </source>
</evidence>
<dbReference type="EC" id="2.4.-.-" evidence="10"/>
<dbReference type="EMBL" id="JASJOS010000012">
    <property type="protein sequence ID" value="MDJ1483897.1"/>
    <property type="molecule type" value="Genomic_DNA"/>
</dbReference>
<feature type="transmembrane region" description="Helical" evidence="8">
    <location>
        <begin position="315"/>
        <end position="337"/>
    </location>
</feature>
<keyword evidence="7 8" id="KW-0472">Membrane</keyword>
<feature type="transmembrane region" description="Helical" evidence="8">
    <location>
        <begin position="19"/>
        <end position="40"/>
    </location>
</feature>
<keyword evidence="3 10" id="KW-0328">Glycosyltransferase</keyword>